<reference evidence="2" key="1">
    <citation type="submission" date="2020-10" db="EMBL/GenBank/DDBJ databases">
        <title>High-Quality Genome Resource of Clonostachys rosea strain S41 by Oxford Nanopore Long-Read Sequencing.</title>
        <authorList>
            <person name="Wang H."/>
        </authorList>
    </citation>
    <scope>NUCLEOTIDE SEQUENCE</scope>
    <source>
        <strain evidence="2">S41</strain>
    </source>
</reference>
<evidence type="ECO:0000313" key="3">
    <source>
        <dbReference type="Proteomes" id="UP000616885"/>
    </source>
</evidence>
<dbReference type="Proteomes" id="UP000616885">
    <property type="component" value="Unassembled WGS sequence"/>
</dbReference>
<organism evidence="2 3">
    <name type="scientific">Bionectria ochroleuca</name>
    <name type="common">Gliocladium roseum</name>
    <dbReference type="NCBI Taxonomy" id="29856"/>
    <lineage>
        <taxon>Eukaryota</taxon>
        <taxon>Fungi</taxon>
        <taxon>Dikarya</taxon>
        <taxon>Ascomycota</taxon>
        <taxon>Pezizomycotina</taxon>
        <taxon>Sordariomycetes</taxon>
        <taxon>Hypocreomycetidae</taxon>
        <taxon>Hypocreales</taxon>
        <taxon>Bionectriaceae</taxon>
        <taxon>Clonostachys</taxon>
    </lineage>
</organism>
<dbReference type="EMBL" id="JADCTT010000020">
    <property type="protein sequence ID" value="KAF9742534.1"/>
    <property type="molecule type" value="Genomic_DNA"/>
</dbReference>
<accession>A0A8H7K3X4</accession>
<gene>
    <name evidence="2" type="ORF">IM811_009187</name>
</gene>
<dbReference type="AlphaFoldDB" id="A0A8H7K3X4"/>
<protein>
    <submittedName>
        <fullName evidence="2">Uncharacterized protein</fullName>
    </submittedName>
</protein>
<evidence type="ECO:0000256" key="1">
    <source>
        <dbReference type="SAM" id="MobiDB-lite"/>
    </source>
</evidence>
<sequence>MIFPECPTLANRFSKRRRPSILAPSAISPLRRQVDVEPESPRGLDEQPLLAADVDEGIDGPVEQLDDELVGPRRRLAEHGQLQRAEQQAQAVDVGVDVEPVVGQPLREEGLGERPAAAAARKGELVARL</sequence>
<proteinExistence type="predicted"/>
<name>A0A8H7K3X4_BIOOC</name>
<evidence type="ECO:0000313" key="2">
    <source>
        <dbReference type="EMBL" id="KAF9742534.1"/>
    </source>
</evidence>
<feature type="region of interest" description="Disordered" evidence="1">
    <location>
        <begin position="108"/>
        <end position="129"/>
    </location>
</feature>
<comment type="caution">
    <text evidence="2">The sequence shown here is derived from an EMBL/GenBank/DDBJ whole genome shotgun (WGS) entry which is preliminary data.</text>
</comment>